<dbReference type="GO" id="GO:0005730">
    <property type="term" value="C:nucleolus"/>
    <property type="evidence" value="ECO:0007669"/>
    <property type="project" value="TreeGrafter"/>
</dbReference>
<feature type="compositionally biased region" description="Pro residues" evidence="7">
    <location>
        <begin position="374"/>
        <end position="409"/>
    </location>
</feature>
<dbReference type="InterPro" id="IPR035979">
    <property type="entry name" value="RBD_domain_sf"/>
</dbReference>
<dbReference type="CDD" id="cd12334">
    <property type="entry name" value="RRM1_SF3B4"/>
    <property type="match status" value="1"/>
</dbReference>
<feature type="compositionally biased region" description="Pro residues" evidence="7">
    <location>
        <begin position="353"/>
        <end position="364"/>
    </location>
</feature>
<evidence type="ECO:0000256" key="2">
    <source>
        <dbReference type="ARBA" id="ARBA00008363"/>
    </source>
</evidence>
<accession>A0AAN7TAW5</accession>
<feature type="domain" description="RRM" evidence="8">
    <location>
        <begin position="111"/>
        <end position="190"/>
    </location>
</feature>
<reference evidence="9" key="1">
    <citation type="submission" date="2023-08" db="EMBL/GenBank/DDBJ databases">
        <title>Black Yeasts Isolated from many extreme environments.</title>
        <authorList>
            <person name="Coleine C."/>
            <person name="Stajich J.E."/>
            <person name="Selbmann L."/>
        </authorList>
    </citation>
    <scope>NUCLEOTIDE SEQUENCE</scope>
    <source>
        <strain evidence="9">CCFEE 5401</strain>
    </source>
</reference>
<comment type="subcellular location">
    <subcellularLocation>
        <location evidence="1">Nucleus</location>
    </subcellularLocation>
</comment>
<sequence>MGSHQTQDKDSTLYIGNLDERCTDALVWELLLQVGRIVNVHLPRDRVSGNHQGFGFVEFGSEEDADYAAKIMNQIRLWGKPIRVNKASADKRNGGAAGTGIGGEGSGSVGAELFIGNLDPLADEKTLYDTFSRFGPLIAPPKIARDDATNLSKGYGFVSYADFSSSDDAVESMHGSFLMNKEVSVQYAYKRDGKGERHGDQAERLLAAQAAKHGVQMAVPAMPAALSGVPVAPTGPQGISAGGYGGYAQGGSQNAGPSQRAPQPPPGFNYGGQPQSQYPQQQQQQVPGYGAPWPPPQQNGYYNAMPPSATPYMNAHLPPPQHMNGVPGAPLPNRNYNNQSPLTSAPLGAGLPARPPPSQIPFQPPGLQQGFQPLAPPPGFMPPGPPQNFAPPQGVWPPPPPPPGAFQQR</sequence>
<keyword evidence="5" id="KW-0539">Nucleus</keyword>
<gene>
    <name evidence="9" type="ORF">LTR62_008612</name>
</gene>
<dbReference type="Proteomes" id="UP001310890">
    <property type="component" value="Unassembled WGS sequence"/>
</dbReference>
<evidence type="ECO:0000256" key="6">
    <source>
        <dbReference type="PROSITE-ProRule" id="PRU00176"/>
    </source>
</evidence>
<dbReference type="Pfam" id="PF00076">
    <property type="entry name" value="RRM_1"/>
    <property type="match status" value="2"/>
</dbReference>
<comment type="caution">
    <text evidence="9">The sequence shown here is derived from an EMBL/GenBank/DDBJ whole genome shotgun (WGS) entry which is preliminary data.</text>
</comment>
<dbReference type="GO" id="GO:0003723">
    <property type="term" value="F:RNA binding"/>
    <property type="evidence" value="ECO:0007669"/>
    <property type="project" value="UniProtKB-UniRule"/>
</dbReference>
<dbReference type="PANTHER" id="PTHR48030:SF3">
    <property type="entry name" value="SPLICING FACTOR 3B SUBUNIT 4"/>
    <property type="match status" value="1"/>
</dbReference>
<dbReference type="Gene3D" id="3.30.70.330">
    <property type="match status" value="2"/>
</dbReference>
<evidence type="ECO:0000313" key="9">
    <source>
        <dbReference type="EMBL" id="KAK5108297.1"/>
    </source>
</evidence>
<dbReference type="FunFam" id="3.30.70.330:FF:000505">
    <property type="entry name" value="Splicing factor 3B subunit 4"/>
    <property type="match status" value="1"/>
</dbReference>
<dbReference type="GO" id="GO:0005686">
    <property type="term" value="C:U2 snRNP"/>
    <property type="evidence" value="ECO:0007669"/>
    <property type="project" value="TreeGrafter"/>
</dbReference>
<dbReference type="GO" id="GO:0071011">
    <property type="term" value="C:precatalytic spliceosome"/>
    <property type="evidence" value="ECO:0007669"/>
    <property type="project" value="TreeGrafter"/>
</dbReference>
<dbReference type="GO" id="GO:0048026">
    <property type="term" value="P:positive regulation of mRNA splicing, via spliceosome"/>
    <property type="evidence" value="ECO:0007669"/>
    <property type="project" value="TreeGrafter"/>
</dbReference>
<protein>
    <recommendedName>
        <fullName evidence="8">RRM domain-containing protein</fullName>
    </recommendedName>
</protein>
<evidence type="ECO:0000256" key="7">
    <source>
        <dbReference type="SAM" id="MobiDB-lite"/>
    </source>
</evidence>
<dbReference type="AlphaFoldDB" id="A0AAN7TAW5"/>
<feature type="compositionally biased region" description="Low complexity" evidence="7">
    <location>
        <begin position="271"/>
        <end position="290"/>
    </location>
</feature>
<dbReference type="InterPro" id="IPR000504">
    <property type="entry name" value="RRM_dom"/>
</dbReference>
<proteinExistence type="inferred from homology"/>
<dbReference type="InterPro" id="IPR012677">
    <property type="entry name" value="Nucleotide-bd_a/b_plait_sf"/>
</dbReference>
<comment type="similarity">
    <text evidence="2">Belongs to the SF3B4 family.</text>
</comment>
<evidence type="ECO:0000256" key="1">
    <source>
        <dbReference type="ARBA" id="ARBA00004123"/>
    </source>
</evidence>
<feature type="region of interest" description="Disordered" evidence="7">
    <location>
        <begin position="242"/>
        <end position="409"/>
    </location>
</feature>
<dbReference type="PROSITE" id="PS50102">
    <property type="entry name" value="RRM"/>
    <property type="match status" value="2"/>
</dbReference>
<evidence type="ECO:0000259" key="8">
    <source>
        <dbReference type="PROSITE" id="PS50102"/>
    </source>
</evidence>
<organism evidence="9 10">
    <name type="scientific">Meristemomyces frigidus</name>
    <dbReference type="NCBI Taxonomy" id="1508187"/>
    <lineage>
        <taxon>Eukaryota</taxon>
        <taxon>Fungi</taxon>
        <taxon>Dikarya</taxon>
        <taxon>Ascomycota</taxon>
        <taxon>Pezizomycotina</taxon>
        <taxon>Dothideomycetes</taxon>
        <taxon>Dothideomycetidae</taxon>
        <taxon>Mycosphaerellales</taxon>
        <taxon>Teratosphaeriaceae</taxon>
        <taxon>Meristemomyces</taxon>
    </lineage>
</organism>
<dbReference type="EMBL" id="JAVRRL010000090">
    <property type="protein sequence ID" value="KAK5108297.1"/>
    <property type="molecule type" value="Genomic_DNA"/>
</dbReference>
<evidence type="ECO:0000256" key="4">
    <source>
        <dbReference type="ARBA" id="ARBA00022884"/>
    </source>
</evidence>
<dbReference type="SMART" id="SM00360">
    <property type="entry name" value="RRM"/>
    <property type="match status" value="2"/>
</dbReference>
<feature type="compositionally biased region" description="Polar residues" evidence="7">
    <location>
        <begin position="334"/>
        <end position="343"/>
    </location>
</feature>
<feature type="domain" description="RRM" evidence="8">
    <location>
        <begin position="11"/>
        <end position="89"/>
    </location>
</feature>
<dbReference type="InterPro" id="IPR034158">
    <property type="entry name" value="SF3B4_RRM1"/>
</dbReference>
<dbReference type="PANTHER" id="PTHR48030">
    <property type="entry name" value="SPLICING FACTOR 3B SUBUNIT 4"/>
    <property type="match status" value="1"/>
</dbReference>
<name>A0AAN7TAW5_9PEZI</name>
<evidence type="ECO:0000313" key="10">
    <source>
        <dbReference type="Proteomes" id="UP001310890"/>
    </source>
</evidence>
<keyword evidence="4 6" id="KW-0694">RNA-binding</keyword>
<keyword evidence="3" id="KW-0677">Repeat</keyword>
<evidence type="ECO:0000256" key="5">
    <source>
        <dbReference type="ARBA" id="ARBA00023242"/>
    </source>
</evidence>
<dbReference type="InterPro" id="IPR052084">
    <property type="entry name" value="SF3B4_spliceosome_assoc"/>
</dbReference>
<evidence type="ECO:0000256" key="3">
    <source>
        <dbReference type="ARBA" id="ARBA00022737"/>
    </source>
</evidence>
<dbReference type="SUPFAM" id="SSF54928">
    <property type="entry name" value="RNA-binding domain, RBD"/>
    <property type="match status" value="1"/>
</dbReference>